<evidence type="ECO:0000313" key="3">
    <source>
        <dbReference type="Proteomes" id="UP000622860"/>
    </source>
</evidence>
<dbReference type="InterPro" id="IPR024787">
    <property type="entry name" value="EcsC"/>
</dbReference>
<protein>
    <submittedName>
        <fullName evidence="2">ABC transporter-associated protein EcsC</fullName>
    </submittedName>
</protein>
<dbReference type="Pfam" id="PF12787">
    <property type="entry name" value="EcsC"/>
    <property type="match status" value="1"/>
</dbReference>
<gene>
    <name evidence="2" type="ORF">GCM10011398_30100</name>
</gene>
<dbReference type="PANTHER" id="PTHR41260:SF1">
    <property type="entry name" value="PROTEIN ECSC"/>
    <property type="match status" value="1"/>
</dbReference>
<keyword evidence="3" id="KW-1185">Reference proteome</keyword>
<dbReference type="EMBL" id="BMFR01000014">
    <property type="protein sequence ID" value="GGG82563.1"/>
    <property type="molecule type" value="Genomic_DNA"/>
</dbReference>
<evidence type="ECO:0000313" key="2">
    <source>
        <dbReference type="EMBL" id="GGG82563.1"/>
    </source>
</evidence>
<dbReference type="PANTHER" id="PTHR41260">
    <property type="entry name" value="PROTEIN ECSC"/>
    <property type="match status" value="1"/>
</dbReference>
<accession>A0A917HKQ3</accession>
<reference evidence="2" key="2">
    <citation type="submission" date="2020-09" db="EMBL/GenBank/DDBJ databases">
        <authorList>
            <person name="Sun Q."/>
            <person name="Zhou Y."/>
        </authorList>
    </citation>
    <scope>NUCLEOTIDE SEQUENCE</scope>
    <source>
        <strain evidence="2">CGMCC 1.12754</strain>
    </source>
</reference>
<organism evidence="2 3">
    <name type="scientific">Virgibacillus oceani</name>
    <dbReference type="NCBI Taxonomy" id="1479511"/>
    <lineage>
        <taxon>Bacteria</taxon>
        <taxon>Bacillati</taxon>
        <taxon>Bacillota</taxon>
        <taxon>Bacilli</taxon>
        <taxon>Bacillales</taxon>
        <taxon>Bacillaceae</taxon>
        <taxon>Virgibacillus</taxon>
    </lineage>
</organism>
<proteinExistence type="predicted"/>
<name>A0A917HKQ3_9BACI</name>
<keyword evidence="1" id="KW-0175">Coiled coil</keyword>
<sequence length="237" mass="27499">MAYEDKAKDELKQWRQKMKRKSSLINRLSKKAQTKINEKIPQKAHTIITESIKKMVQATLAGSEFTTKKPDSGLVTLEEKEKLVKDKIDAYKRTAAVEGAGTGAGGIFLGLADFPILLSIKMRFLFETASLYGYNTKLYEERLFILHVFQLAFSSDKHRNDTLELIDNWEERKEELIELDWRLFQQEYRDYIDFVKMLQLLPGIGAIVGAYANYNLLDQLGETAINCYRIRYFNQYS</sequence>
<feature type="coiled-coil region" evidence="1">
    <location>
        <begin position="4"/>
        <end position="31"/>
    </location>
</feature>
<dbReference type="Proteomes" id="UP000622860">
    <property type="component" value="Unassembled WGS sequence"/>
</dbReference>
<evidence type="ECO:0000256" key="1">
    <source>
        <dbReference type="SAM" id="Coils"/>
    </source>
</evidence>
<dbReference type="AlphaFoldDB" id="A0A917HKQ3"/>
<reference evidence="2" key="1">
    <citation type="journal article" date="2014" name="Int. J. Syst. Evol. Microbiol.">
        <title>Complete genome sequence of Corynebacterium casei LMG S-19264T (=DSM 44701T), isolated from a smear-ripened cheese.</title>
        <authorList>
            <consortium name="US DOE Joint Genome Institute (JGI-PGF)"/>
            <person name="Walter F."/>
            <person name="Albersmeier A."/>
            <person name="Kalinowski J."/>
            <person name="Ruckert C."/>
        </authorList>
    </citation>
    <scope>NUCLEOTIDE SEQUENCE</scope>
    <source>
        <strain evidence="2">CGMCC 1.12754</strain>
    </source>
</reference>
<comment type="caution">
    <text evidence="2">The sequence shown here is derived from an EMBL/GenBank/DDBJ whole genome shotgun (WGS) entry which is preliminary data.</text>
</comment>